<comment type="catalytic activity">
    <reaction evidence="4">
        <text>uridine(38/39/40) in tRNA = pseudouridine(38/39/40) in tRNA</text>
        <dbReference type="Rhea" id="RHEA:22376"/>
        <dbReference type="Rhea" id="RHEA-COMP:10085"/>
        <dbReference type="Rhea" id="RHEA-COMP:10087"/>
        <dbReference type="ChEBI" id="CHEBI:65314"/>
        <dbReference type="ChEBI" id="CHEBI:65315"/>
        <dbReference type="EC" id="5.4.99.12"/>
    </reaction>
</comment>
<dbReference type="OrthoDB" id="25767at2759"/>
<dbReference type="InterPro" id="IPR020103">
    <property type="entry name" value="PsdUridine_synth_cat_dom_sf"/>
</dbReference>
<dbReference type="Gene3D" id="3.30.70.660">
    <property type="entry name" value="Pseudouridine synthase I, catalytic domain, C-terminal subdomain"/>
    <property type="match status" value="1"/>
</dbReference>
<dbReference type="GO" id="GO:0005634">
    <property type="term" value="C:nucleus"/>
    <property type="evidence" value="ECO:0007669"/>
    <property type="project" value="TreeGrafter"/>
</dbReference>
<dbReference type="SUPFAM" id="SSF55120">
    <property type="entry name" value="Pseudouridine synthase"/>
    <property type="match status" value="1"/>
</dbReference>
<feature type="domain" description="Pseudouridine synthase I TruA alpha/beta" evidence="6">
    <location>
        <begin position="46"/>
        <end position="166"/>
    </location>
</feature>
<keyword evidence="8" id="KW-1185">Reference proteome</keyword>
<accession>A0A9W8HLX0</accession>
<protein>
    <recommendedName>
        <fullName evidence="4">tRNA pseudouridine synthase</fullName>
        <ecNumber evidence="4">5.4.99.12</ecNumber>
    </recommendedName>
</protein>
<evidence type="ECO:0000256" key="3">
    <source>
        <dbReference type="ARBA" id="ARBA00023235"/>
    </source>
</evidence>
<dbReference type="GO" id="GO:0031119">
    <property type="term" value="P:tRNA pseudouridine synthesis"/>
    <property type="evidence" value="ECO:0007669"/>
    <property type="project" value="TreeGrafter"/>
</dbReference>
<dbReference type="GO" id="GO:1990481">
    <property type="term" value="P:mRNA pseudouridine synthesis"/>
    <property type="evidence" value="ECO:0007669"/>
    <property type="project" value="TreeGrafter"/>
</dbReference>
<organism evidence="7 8">
    <name type="scientific">Coemansia guatemalensis</name>
    <dbReference type="NCBI Taxonomy" id="2761395"/>
    <lineage>
        <taxon>Eukaryota</taxon>
        <taxon>Fungi</taxon>
        <taxon>Fungi incertae sedis</taxon>
        <taxon>Zoopagomycota</taxon>
        <taxon>Kickxellomycotina</taxon>
        <taxon>Kickxellomycetes</taxon>
        <taxon>Kickxellales</taxon>
        <taxon>Kickxellaceae</taxon>
        <taxon>Coemansia</taxon>
    </lineage>
</organism>
<sequence>HLPPEIRILAWSPVSIDFNARFSCTSRFYKYFFSEKGLNIEAMQIAARKFLGTHDFRNFCRLDPAKQITNFERTIKEIGIVPVPSRVPYVGDAASPEGRWWQLELRGTAFLWHQVRCMVAMLFAVGQGLEDADIIDRLMDVTTMNGKPEYEMACDTPLVLANCTFNESDVQWNYTRSAGRELQSMTTIDRTVLRMWRQLNTRSVLCSALLHTLRTTEVPALVEPTNDDGGGSELKTDLWSNCLVHIEDADQRVLTSTILGGGTVRNVKRYVPIAKRRRAAPVEQRNQEWLERKGANKRTRNDQADQEQIGELGAS</sequence>
<evidence type="ECO:0000256" key="1">
    <source>
        <dbReference type="ARBA" id="ARBA00009375"/>
    </source>
</evidence>
<dbReference type="AlphaFoldDB" id="A0A9W8HLX0"/>
<dbReference type="PANTHER" id="PTHR11142">
    <property type="entry name" value="PSEUDOURIDYLATE SYNTHASE"/>
    <property type="match status" value="1"/>
</dbReference>
<evidence type="ECO:0000256" key="4">
    <source>
        <dbReference type="RuleBase" id="RU003792"/>
    </source>
</evidence>
<evidence type="ECO:0000259" key="6">
    <source>
        <dbReference type="Pfam" id="PF01416"/>
    </source>
</evidence>
<dbReference type="GO" id="GO:0005737">
    <property type="term" value="C:cytoplasm"/>
    <property type="evidence" value="ECO:0007669"/>
    <property type="project" value="TreeGrafter"/>
</dbReference>
<dbReference type="InterPro" id="IPR020097">
    <property type="entry name" value="PsdUridine_synth_TruA_a/b_dom"/>
</dbReference>
<evidence type="ECO:0000256" key="2">
    <source>
        <dbReference type="ARBA" id="ARBA00022694"/>
    </source>
</evidence>
<gene>
    <name evidence="7" type="primary">DEG1_2</name>
    <name evidence="7" type="ORF">H4R20_006927</name>
</gene>
<dbReference type="PANTHER" id="PTHR11142:SF5">
    <property type="entry name" value="TRNA PSEUDOURIDINE(38_39) SYNTHASE"/>
    <property type="match status" value="1"/>
</dbReference>
<dbReference type="InterPro" id="IPR020095">
    <property type="entry name" value="PsdUridine_synth_TruA_C"/>
</dbReference>
<reference evidence="7" key="1">
    <citation type="submission" date="2022-07" db="EMBL/GenBank/DDBJ databases">
        <title>Phylogenomic reconstructions and comparative analyses of Kickxellomycotina fungi.</title>
        <authorList>
            <person name="Reynolds N.K."/>
            <person name="Stajich J.E."/>
            <person name="Barry K."/>
            <person name="Grigoriev I.V."/>
            <person name="Crous P."/>
            <person name="Smith M.E."/>
        </authorList>
    </citation>
    <scope>NUCLEOTIDE SEQUENCE</scope>
    <source>
        <strain evidence="7">NRRL 1565</strain>
    </source>
</reference>
<comment type="caution">
    <text evidence="7">The sequence shown here is derived from an EMBL/GenBank/DDBJ whole genome shotgun (WGS) entry which is preliminary data.</text>
</comment>
<dbReference type="Pfam" id="PF01416">
    <property type="entry name" value="PseudoU_synth_1"/>
    <property type="match status" value="1"/>
</dbReference>
<evidence type="ECO:0000313" key="8">
    <source>
        <dbReference type="Proteomes" id="UP001140094"/>
    </source>
</evidence>
<dbReference type="InterPro" id="IPR001406">
    <property type="entry name" value="PsdUridine_synth_TruA"/>
</dbReference>
<comment type="similarity">
    <text evidence="1 4">Belongs to the tRNA pseudouridine synthase TruA family.</text>
</comment>
<proteinExistence type="inferred from homology"/>
<keyword evidence="3 4" id="KW-0413">Isomerase</keyword>
<dbReference type="GO" id="GO:0003723">
    <property type="term" value="F:RNA binding"/>
    <property type="evidence" value="ECO:0007669"/>
    <property type="project" value="InterPro"/>
</dbReference>
<feature type="region of interest" description="Disordered" evidence="5">
    <location>
        <begin position="277"/>
        <end position="315"/>
    </location>
</feature>
<name>A0A9W8HLX0_9FUNG</name>
<dbReference type="Proteomes" id="UP001140094">
    <property type="component" value="Unassembled WGS sequence"/>
</dbReference>
<dbReference type="GO" id="GO:0160147">
    <property type="term" value="F:tRNA pseudouridine(38-40) synthase activity"/>
    <property type="evidence" value="ECO:0007669"/>
    <property type="project" value="UniProtKB-EC"/>
</dbReference>
<evidence type="ECO:0000313" key="7">
    <source>
        <dbReference type="EMBL" id="KAJ2790973.1"/>
    </source>
</evidence>
<keyword evidence="2 4" id="KW-0819">tRNA processing</keyword>
<evidence type="ECO:0000256" key="5">
    <source>
        <dbReference type="SAM" id="MobiDB-lite"/>
    </source>
</evidence>
<feature type="non-terminal residue" evidence="7">
    <location>
        <position position="1"/>
    </location>
</feature>
<dbReference type="EMBL" id="JANBUO010003413">
    <property type="protein sequence ID" value="KAJ2790973.1"/>
    <property type="molecule type" value="Genomic_DNA"/>
</dbReference>
<feature type="compositionally biased region" description="Basic and acidic residues" evidence="5">
    <location>
        <begin position="285"/>
        <end position="303"/>
    </location>
</feature>
<dbReference type="EC" id="5.4.99.12" evidence="4"/>